<keyword evidence="3" id="KW-1185">Reference proteome</keyword>
<evidence type="ECO:0000259" key="1">
    <source>
        <dbReference type="PROSITE" id="PS51725"/>
    </source>
</evidence>
<dbReference type="PANTHER" id="PTHR33336:SF3">
    <property type="entry name" value="ABM DOMAIN-CONTAINING PROTEIN"/>
    <property type="match status" value="1"/>
</dbReference>
<dbReference type="RefSeq" id="WP_342114277.1">
    <property type="nucleotide sequence ID" value="NZ_JBCAUN010000002.1"/>
</dbReference>
<dbReference type="PROSITE" id="PS51725">
    <property type="entry name" value="ABM"/>
    <property type="match status" value="1"/>
</dbReference>
<dbReference type="InterPro" id="IPR011008">
    <property type="entry name" value="Dimeric_a/b-barrel"/>
</dbReference>
<proteinExistence type="predicted"/>
<feature type="domain" description="ABM" evidence="1">
    <location>
        <begin position="27"/>
        <end position="116"/>
    </location>
</feature>
<dbReference type="EC" id="1.-.-.-" evidence="2"/>
<comment type="caution">
    <text evidence="2">The sequence shown here is derived from an EMBL/GenBank/DDBJ whole genome shotgun (WGS) entry which is preliminary data.</text>
</comment>
<evidence type="ECO:0000313" key="3">
    <source>
        <dbReference type="Proteomes" id="UP001425155"/>
    </source>
</evidence>
<name>A0ABU9W5G0_9MICO</name>
<dbReference type="PANTHER" id="PTHR33336">
    <property type="entry name" value="QUINOL MONOOXYGENASE YGIN-RELATED"/>
    <property type="match status" value="1"/>
</dbReference>
<accession>A0ABU9W5G0</accession>
<keyword evidence="2" id="KW-0560">Oxidoreductase</keyword>
<organism evidence="2 3">
    <name type="scientific">Leifsonia stereocauli</name>
    <dbReference type="NCBI Taxonomy" id="3134136"/>
    <lineage>
        <taxon>Bacteria</taxon>
        <taxon>Bacillati</taxon>
        <taxon>Actinomycetota</taxon>
        <taxon>Actinomycetes</taxon>
        <taxon>Micrococcales</taxon>
        <taxon>Microbacteriaceae</taxon>
        <taxon>Leifsonia</taxon>
    </lineage>
</organism>
<dbReference type="EMBL" id="JBCLVG010000002">
    <property type="protein sequence ID" value="MEN1947237.1"/>
    <property type="molecule type" value="Genomic_DNA"/>
</dbReference>
<reference evidence="2 3" key="1">
    <citation type="submission" date="2024-03" db="EMBL/GenBank/DDBJ databases">
        <title>YIM 134122 draft genome.</title>
        <authorList>
            <person name="Zuo S."/>
            <person name="Xiong L."/>
        </authorList>
    </citation>
    <scope>NUCLEOTIDE SEQUENCE [LARGE SCALE GENOMIC DNA]</scope>
    <source>
        <strain evidence="2 3">YIM 134122</strain>
    </source>
</reference>
<dbReference type="GO" id="GO:0004497">
    <property type="term" value="F:monooxygenase activity"/>
    <property type="evidence" value="ECO:0007669"/>
    <property type="project" value="UniProtKB-KW"/>
</dbReference>
<gene>
    <name evidence="2" type="ORF">WJX64_11830</name>
</gene>
<dbReference type="Pfam" id="PF03992">
    <property type="entry name" value="ABM"/>
    <property type="match status" value="1"/>
</dbReference>
<dbReference type="Proteomes" id="UP001425155">
    <property type="component" value="Unassembled WGS sequence"/>
</dbReference>
<evidence type="ECO:0000313" key="2">
    <source>
        <dbReference type="EMBL" id="MEN1947237.1"/>
    </source>
</evidence>
<dbReference type="Gene3D" id="3.30.70.100">
    <property type="match status" value="1"/>
</dbReference>
<dbReference type="InterPro" id="IPR050744">
    <property type="entry name" value="AI-2_Isomerase_LsrG"/>
</dbReference>
<keyword evidence="2" id="KW-0503">Monooxygenase</keyword>
<dbReference type="SUPFAM" id="SSF54909">
    <property type="entry name" value="Dimeric alpha+beta barrel"/>
    <property type="match status" value="1"/>
</dbReference>
<protein>
    <submittedName>
        <fullName evidence="2">Quinol monooxygenase</fullName>
        <ecNumber evidence="2">1.-.-.-</ecNumber>
    </submittedName>
</protein>
<sequence>MSVPDSGGRALADAAAVSASASAAVKVALIATFTARLGHEASVEALLLGLAARVRGEPGNLVFDPSRGIDEPDHFTVYEVYRDRAAFEAHIAADYGSAFNTALAPLIVEDGSQLEFLTPLSGAGD</sequence>
<dbReference type="InterPro" id="IPR007138">
    <property type="entry name" value="ABM_dom"/>
</dbReference>